<feature type="domain" description="Retrovirus-related Pol polyprotein from transposon TNT 1-94-like beta-barrel" evidence="3">
    <location>
        <begin position="231"/>
        <end position="303"/>
    </location>
</feature>
<proteinExistence type="predicted"/>
<dbReference type="InterPro" id="IPR012337">
    <property type="entry name" value="RNaseH-like_sf"/>
</dbReference>
<reference evidence="4" key="1">
    <citation type="journal article" date="2019" name="Sci. Rep.">
        <title>Draft genome of Tanacetum cinerariifolium, the natural source of mosquito coil.</title>
        <authorList>
            <person name="Yamashiro T."/>
            <person name="Shiraishi A."/>
            <person name="Satake H."/>
            <person name="Nakayama K."/>
        </authorList>
    </citation>
    <scope>NUCLEOTIDE SEQUENCE</scope>
</reference>
<evidence type="ECO:0000259" key="3">
    <source>
        <dbReference type="Pfam" id="PF22936"/>
    </source>
</evidence>
<protein>
    <submittedName>
        <fullName evidence="4">Retrovirus-related Pol polyprotein from transposon TNT 1-94</fullName>
    </submittedName>
</protein>
<feature type="domain" description="Retrotransposon gag" evidence="1">
    <location>
        <begin position="54"/>
        <end position="146"/>
    </location>
</feature>
<dbReference type="InterPro" id="IPR036397">
    <property type="entry name" value="RNaseH_sf"/>
</dbReference>
<gene>
    <name evidence="4" type="ORF">Tci_655959</name>
</gene>
<dbReference type="Pfam" id="PF03732">
    <property type="entry name" value="Retrotrans_gag"/>
    <property type="match status" value="1"/>
</dbReference>
<dbReference type="Pfam" id="PF22936">
    <property type="entry name" value="Pol_BBD"/>
    <property type="match status" value="1"/>
</dbReference>
<dbReference type="GO" id="GO:0003676">
    <property type="term" value="F:nucleic acid binding"/>
    <property type="evidence" value="ECO:0007669"/>
    <property type="project" value="InterPro"/>
</dbReference>
<name>A0A699KEH1_TANCI</name>
<evidence type="ECO:0000313" key="4">
    <source>
        <dbReference type="EMBL" id="GFA83987.1"/>
    </source>
</evidence>
<dbReference type="EMBL" id="BKCJ010498074">
    <property type="protein sequence ID" value="GFA83987.1"/>
    <property type="molecule type" value="Genomic_DNA"/>
</dbReference>
<organism evidence="4">
    <name type="scientific">Tanacetum cinerariifolium</name>
    <name type="common">Dalmatian daisy</name>
    <name type="synonym">Chrysanthemum cinerariifolium</name>
    <dbReference type="NCBI Taxonomy" id="118510"/>
    <lineage>
        <taxon>Eukaryota</taxon>
        <taxon>Viridiplantae</taxon>
        <taxon>Streptophyta</taxon>
        <taxon>Embryophyta</taxon>
        <taxon>Tracheophyta</taxon>
        <taxon>Spermatophyta</taxon>
        <taxon>Magnoliopsida</taxon>
        <taxon>eudicotyledons</taxon>
        <taxon>Gunneridae</taxon>
        <taxon>Pentapetalae</taxon>
        <taxon>asterids</taxon>
        <taxon>campanulids</taxon>
        <taxon>Asterales</taxon>
        <taxon>Asteraceae</taxon>
        <taxon>Asteroideae</taxon>
        <taxon>Anthemideae</taxon>
        <taxon>Anthemidinae</taxon>
        <taxon>Tanacetum</taxon>
    </lineage>
</organism>
<dbReference type="AlphaFoldDB" id="A0A699KEH1"/>
<dbReference type="InterPro" id="IPR005162">
    <property type="entry name" value="Retrotrans_gag_dom"/>
</dbReference>
<dbReference type="SUPFAM" id="SSF53098">
    <property type="entry name" value="Ribonuclease H-like"/>
    <property type="match status" value="1"/>
</dbReference>
<dbReference type="InterPro" id="IPR054722">
    <property type="entry name" value="PolX-like_BBD"/>
</dbReference>
<feature type="non-terminal residue" evidence="4">
    <location>
        <position position="1"/>
    </location>
</feature>
<dbReference type="Gene3D" id="3.30.420.10">
    <property type="entry name" value="Ribonuclease H-like superfamily/Ribonuclease H"/>
    <property type="match status" value="1"/>
</dbReference>
<dbReference type="InterPro" id="IPR025724">
    <property type="entry name" value="GAG-pre-integrase_dom"/>
</dbReference>
<dbReference type="Pfam" id="PF13976">
    <property type="entry name" value="gag_pre-integrs"/>
    <property type="match status" value="1"/>
</dbReference>
<evidence type="ECO:0000259" key="2">
    <source>
        <dbReference type="Pfam" id="PF13976"/>
    </source>
</evidence>
<evidence type="ECO:0000259" key="1">
    <source>
        <dbReference type="Pfam" id="PF03732"/>
    </source>
</evidence>
<feature type="domain" description="GAG-pre-integrase" evidence="2">
    <location>
        <begin position="334"/>
        <end position="404"/>
    </location>
</feature>
<comment type="caution">
    <text evidence="4">The sequence shown here is derived from an EMBL/GenBank/DDBJ whole genome shotgun (WGS) entry which is preliminary data.</text>
</comment>
<dbReference type="PANTHER" id="PTHR33223:SF11">
    <property type="entry name" value="ELEMENT PROTEIN, PUTATIVE-RELATED"/>
    <property type="match status" value="1"/>
</dbReference>
<sequence>DNFELKHGLLTLVQNKQFYGLDKEDTHAHIHYFNKITSTLKFPDVLNTSIKLLLFPFSLEGAARIWLEKEPPQSILNWDDLISKFINQFFPPSKTTSLRNEITNFQQRFDETLSEACDRFKNLLRACPHHGFLELRHLDTFYNALNSKDQDSLNSAAGGNFLDKIPCDYLSIIERKSKVCYSRDKPVVARAPAYQAPAPQTQGVLKEDFSAYVKANDAVMKNMQTQEIVLFIVDSGCSKYMIGNLKLLINFVENFLGTVKFVNDQIAPILGYGDLVQGAVTIKRVYYVEGLNHNLISVSQFCDADLEVAFRKSTCYIRDLKGNNLLTGSRGTDLYSIKLQDTNSPNLICLMAKATSSQAWLWHHRLSHLNFNTINLLSKNDILVGLPKLKFIKDHLCSFYELGKAKRKSFHTKLTSSSKRRLQLLHMDLCGPMRVASINGKRYVLVIVDDYSRYTWTYFLRSKDETPEVLIDFLRLVQRGL</sequence>
<dbReference type="PANTHER" id="PTHR33223">
    <property type="entry name" value="CCHC-TYPE DOMAIN-CONTAINING PROTEIN"/>
    <property type="match status" value="1"/>
</dbReference>
<accession>A0A699KEH1</accession>